<dbReference type="GO" id="GO:0003676">
    <property type="term" value="F:nucleic acid binding"/>
    <property type="evidence" value="ECO:0007669"/>
    <property type="project" value="InterPro"/>
</dbReference>
<dbReference type="AlphaFoldDB" id="A0A9P4SAX4"/>
<gene>
    <name evidence="2" type="ORF">M501DRAFT_1004224</name>
</gene>
<dbReference type="EMBL" id="MU006096">
    <property type="protein sequence ID" value="KAF2838492.1"/>
    <property type="molecule type" value="Genomic_DNA"/>
</dbReference>
<dbReference type="Proteomes" id="UP000799429">
    <property type="component" value="Unassembled WGS sequence"/>
</dbReference>
<dbReference type="InterPro" id="IPR004875">
    <property type="entry name" value="DDE_SF_endonuclease_dom"/>
</dbReference>
<name>A0A9P4SAX4_9PEZI</name>
<accession>A0A9P4SAX4</accession>
<feature type="domain" description="DDE-1" evidence="1">
    <location>
        <begin position="4"/>
        <end position="59"/>
    </location>
</feature>
<sequence>MLAVSDNGWTTDKLGFEWIKHFDNCTNHVTPEFDQYCMENKIITLCMPSHTSHRLQPLD</sequence>
<keyword evidence="3" id="KW-1185">Reference proteome</keyword>
<evidence type="ECO:0000313" key="2">
    <source>
        <dbReference type="EMBL" id="KAF2838492.1"/>
    </source>
</evidence>
<evidence type="ECO:0000259" key="1">
    <source>
        <dbReference type="Pfam" id="PF03184"/>
    </source>
</evidence>
<dbReference type="OrthoDB" id="5425161at2759"/>
<organism evidence="2 3">
    <name type="scientific">Patellaria atrata CBS 101060</name>
    <dbReference type="NCBI Taxonomy" id="1346257"/>
    <lineage>
        <taxon>Eukaryota</taxon>
        <taxon>Fungi</taxon>
        <taxon>Dikarya</taxon>
        <taxon>Ascomycota</taxon>
        <taxon>Pezizomycotina</taxon>
        <taxon>Dothideomycetes</taxon>
        <taxon>Dothideomycetes incertae sedis</taxon>
        <taxon>Patellariales</taxon>
        <taxon>Patellariaceae</taxon>
        <taxon>Patellaria</taxon>
    </lineage>
</organism>
<proteinExistence type="predicted"/>
<dbReference type="Pfam" id="PF03184">
    <property type="entry name" value="DDE_1"/>
    <property type="match status" value="1"/>
</dbReference>
<protein>
    <recommendedName>
        <fullName evidence="1">DDE-1 domain-containing protein</fullName>
    </recommendedName>
</protein>
<evidence type="ECO:0000313" key="3">
    <source>
        <dbReference type="Proteomes" id="UP000799429"/>
    </source>
</evidence>
<comment type="caution">
    <text evidence="2">The sequence shown here is derived from an EMBL/GenBank/DDBJ whole genome shotgun (WGS) entry which is preliminary data.</text>
</comment>
<feature type="non-terminal residue" evidence="2">
    <location>
        <position position="59"/>
    </location>
</feature>
<reference evidence="2" key="1">
    <citation type="journal article" date="2020" name="Stud. Mycol.">
        <title>101 Dothideomycetes genomes: a test case for predicting lifestyles and emergence of pathogens.</title>
        <authorList>
            <person name="Haridas S."/>
            <person name="Albert R."/>
            <person name="Binder M."/>
            <person name="Bloem J."/>
            <person name="Labutti K."/>
            <person name="Salamov A."/>
            <person name="Andreopoulos B."/>
            <person name="Baker S."/>
            <person name="Barry K."/>
            <person name="Bills G."/>
            <person name="Bluhm B."/>
            <person name="Cannon C."/>
            <person name="Castanera R."/>
            <person name="Culley D."/>
            <person name="Daum C."/>
            <person name="Ezra D."/>
            <person name="Gonzalez J."/>
            <person name="Henrissat B."/>
            <person name="Kuo A."/>
            <person name="Liang C."/>
            <person name="Lipzen A."/>
            <person name="Lutzoni F."/>
            <person name="Magnuson J."/>
            <person name="Mondo S."/>
            <person name="Nolan M."/>
            <person name="Ohm R."/>
            <person name="Pangilinan J."/>
            <person name="Park H.-J."/>
            <person name="Ramirez L."/>
            <person name="Alfaro M."/>
            <person name="Sun H."/>
            <person name="Tritt A."/>
            <person name="Yoshinaga Y."/>
            <person name="Zwiers L.-H."/>
            <person name="Turgeon B."/>
            <person name="Goodwin S."/>
            <person name="Spatafora J."/>
            <person name="Crous P."/>
            <person name="Grigoriev I."/>
        </authorList>
    </citation>
    <scope>NUCLEOTIDE SEQUENCE</scope>
    <source>
        <strain evidence="2">CBS 101060</strain>
    </source>
</reference>